<feature type="transmembrane region" description="Helical" evidence="1">
    <location>
        <begin position="21"/>
        <end position="42"/>
    </location>
</feature>
<dbReference type="RefSeq" id="WP_186296741.1">
    <property type="nucleotide sequence ID" value="NZ_CAJPVH010000023.1"/>
</dbReference>
<dbReference type="KEGG" id="ccam:M5D45_07080"/>
<keyword evidence="1" id="KW-1133">Transmembrane helix</keyword>
<reference evidence="2" key="1">
    <citation type="journal article" date="2022" name="Microbiol. Resour. Announc.">
        <title>Genome Sequence of Cupriavidus campinensis Strain G5, a Member of a Bacterial Consortium Capable of Polyethylene Degradation.</title>
        <authorList>
            <person name="Schneider B."/>
            <person name="Pfeiffer F."/>
            <person name="Dyall-Smith M."/>
            <person name="Kunte H.J."/>
        </authorList>
    </citation>
    <scope>NUCLEOTIDE SEQUENCE</scope>
    <source>
        <strain evidence="2">G5</strain>
    </source>
</reference>
<protein>
    <submittedName>
        <fullName evidence="2">Uncharacterized protein</fullName>
    </submittedName>
</protein>
<proteinExistence type="predicted"/>
<dbReference type="Proteomes" id="UP001056132">
    <property type="component" value="Chromosome 1"/>
</dbReference>
<evidence type="ECO:0000256" key="1">
    <source>
        <dbReference type="SAM" id="Phobius"/>
    </source>
</evidence>
<name>A0AAE9I2Z7_9BURK</name>
<accession>A0AAE9I2Z7</accession>
<keyword evidence="1" id="KW-0472">Membrane</keyword>
<evidence type="ECO:0000313" key="2">
    <source>
        <dbReference type="EMBL" id="URF05555.1"/>
    </source>
</evidence>
<evidence type="ECO:0000313" key="3">
    <source>
        <dbReference type="Proteomes" id="UP001056132"/>
    </source>
</evidence>
<reference evidence="2" key="2">
    <citation type="submission" date="2022-05" db="EMBL/GenBank/DDBJ databases">
        <authorList>
            <person name="Kunte H.-J."/>
        </authorList>
    </citation>
    <scope>NUCLEOTIDE SEQUENCE</scope>
    <source>
        <strain evidence="2">G5</strain>
    </source>
</reference>
<gene>
    <name evidence="2" type="ORF">M5D45_07080</name>
</gene>
<dbReference type="AlphaFoldDB" id="A0AAE9I2Z7"/>
<organism evidence="2 3">
    <name type="scientific">Cupriavidus campinensis</name>
    <dbReference type="NCBI Taxonomy" id="151783"/>
    <lineage>
        <taxon>Bacteria</taxon>
        <taxon>Pseudomonadati</taxon>
        <taxon>Pseudomonadota</taxon>
        <taxon>Betaproteobacteria</taxon>
        <taxon>Burkholderiales</taxon>
        <taxon>Burkholderiaceae</taxon>
        <taxon>Cupriavidus</taxon>
    </lineage>
</organism>
<keyword evidence="1" id="KW-0812">Transmembrane</keyword>
<sequence>MEKFLNRLRHDKRFARRFEMVVILVYGSTGLCWMSALAYTVLTRGGLK</sequence>
<dbReference type="EMBL" id="CP097330">
    <property type="protein sequence ID" value="URF05555.1"/>
    <property type="molecule type" value="Genomic_DNA"/>
</dbReference>